<dbReference type="GO" id="GO:0004519">
    <property type="term" value="F:endonuclease activity"/>
    <property type="evidence" value="ECO:0007669"/>
    <property type="project" value="UniProtKB-KW"/>
</dbReference>
<gene>
    <name evidence="2" type="ORF">D2V04_16280</name>
</gene>
<sequence length="120" mass="13883">MKIYRDAPSGAVDRARRLRRDMTDAERLLWRGLRKAFPEAKFRRQAPMGPYIADFLTFQHRLVIEVDGGQHTEALEADAHRTRYIEGEGFRVIRFWNSEVMDNLDGVLDTIASHLDGRPA</sequence>
<keyword evidence="2" id="KW-0378">Hydrolase</keyword>
<name>A0A418NF16_9SPHN</name>
<dbReference type="AlphaFoldDB" id="A0A418NF16"/>
<dbReference type="CDD" id="cd01038">
    <property type="entry name" value="Endonuclease_DUF559"/>
    <property type="match status" value="1"/>
</dbReference>
<keyword evidence="3" id="KW-1185">Reference proteome</keyword>
<dbReference type="PANTHER" id="PTHR38590">
    <property type="entry name" value="BLL0828 PROTEIN"/>
    <property type="match status" value="1"/>
</dbReference>
<dbReference type="InterPro" id="IPR011335">
    <property type="entry name" value="Restrct_endonuc-II-like"/>
</dbReference>
<evidence type="ECO:0000313" key="3">
    <source>
        <dbReference type="Proteomes" id="UP000285092"/>
    </source>
</evidence>
<proteinExistence type="predicted"/>
<protein>
    <submittedName>
        <fullName evidence="2">Endonuclease domain-containing protein</fullName>
    </submittedName>
</protein>
<dbReference type="InterPro" id="IPR007569">
    <property type="entry name" value="DUF559"/>
</dbReference>
<accession>A0A418NF16</accession>
<keyword evidence="2" id="KW-0540">Nuclease</keyword>
<organism evidence="2 3">
    <name type="scientific">Pelagerythrobacter aerophilus</name>
    <dbReference type="NCBI Taxonomy" id="2306995"/>
    <lineage>
        <taxon>Bacteria</taxon>
        <taxon>Pseudomonadati</taxon>
        <taxon>Pseudomonadota</taxon>
        <taxon>Alphaproteobacteria</taxon>
        <taxon>Sphingomonadales</taxon>
        <taxon>Erythrobacteraceae</taxon>
        <taxon>Pelagerythrobacter</taxon>
    </lineage>
</organism>
<dbReference type="SUPFAM" id="SSF52980">
    <property type="entry name" value="Restriction endonuclease-like"/>
    <property type="match status" value="1"/>
</dbReference>
<evidence type="ECO:0000313" key="2">
    <source>
        <dbReference type="EMBL" id="RIV75824.1"/>
    </source>
</evidence>
<comment type="caution">
    <text evidence="2">The sequence shown here is derived from an EMBL/GenBank/DDBJ whole genome shotgun (WGS) entry which is preliminary data.</text>
</comment>
<dbReference type="EMBL" id="QXFK01000019">
    <property type="protein sequence ID" value="RIV75824.1"/>
    <property type="molecule type" value="Genomic_DNA"/>
</dbReference>
<dbReference type="InterPro" id="IPR047216">
    <property type="entry name" value="Endonuclease_DUF559_bact"/>
</dbReference>
<dbReference type="Proteomes" id="UP000285092">
    <property type="component" value="Unassembled WGS sequence"/>
</dbReference>
<dbReference type="Pfam" id="PF04480">
    <property type="entry name" value="DUF559"/>
    <property type="match status" value="1"/>
</dbReference>
<dbReference type="Gene3D" id="3.40.960.10">
    <property type="entry name" value="VSR Endonuclease"/>
    <property type="match status" value="1"/>
</dbReference>
<keyword evidence="2" id="KW-0255">Endonuclease</keyword>
<dbReference type="RefSeq" id="WP_119514748.1">
    <property type="nucleotide sequence ID" value="NZ_QXFK01000019.1"/>
</dbReference>
<dbReference type="PANTHER" id="PTHR38590:SF1">
    <property type="entry name" value="BLL0828 PROTEIN"/>
    <property type="match status" value="1"/>
</dbReference>
<evidence type="ECO:0000259" key="1">
    <source>
        <dbReference type="Pfam" id="PF04480"/>
    </source>
</evidence>
<reference evidence="2 3" key="1">
    <citation type="submission" date="2018-08" db="EMBL/GenBank/DDBJ databases">
        <title>Altererythrobacter sp.Ery1 and Ery12, the genome sequencing of novel strains in genus Alterythrobacter.</title>
        <authorList>
            <person name="Cheng H."/>
            <person name="Wu Y.-H."/>
            <person name="Fang C."/>
            <person name="Xu X.-W."/>
        </authorList>
    </citation>
    <scope>NUCLEOTIDE SEQUENCE [LARGE SCALE GENOMIC DNA]</scope>
    <source>
        <strain evidence="2 3">Ery1</strain>
    </source>
</reference>
<feature type="domain" description="DUF559" evidence="1">
    <location>
        <begin position="13"/>
        <end position="115"/>
    </location>
</feature>
<dbReference type="OrthoDB" id="9798754at2"/>